<evidence type="ECO:0000313" key="1">
    <source>
        <dbReference type="EMBL" id="KAI0083211.1"/>
    </source>
</evidence>
<organism evidence="1 2">
    <name type="scientific">Irpex rosettiformis</name>
    <dbReference type="NCBI Taxonomy" id="378272"/>
    <lineage>
        <taxon>Eukaryota</taxon>
        <taxon>Fungi</taxon>
        <taxon>Dikarya</taxon>
        <taxon>Basidiomycota</taxon>
        <taxon>Agaricomycotina</taxon>
        <taxon>Agaricomycetes</taxon>
        <taxon>Polyporales</taxon>
        <taxon>Irpicaceae</taxon>
        <taxon>Irpex</taxon>
    </lineage>
</organism>
<proteinExistence type="predicted"/>
<name>A0ACB8TMF7_9APHY</name>
<evidence type="ECO:0000313" key="2">
    <source>
        <dbReference type="Proteomes" id="UP001055072"/>
    </source>
</evidence>
<reference evidence="1" key="1">
    <citation type="journal article" date="2021" name="Environ. Microbiol.">
        <title>Gene family expansions and transcriptome signatures uncover fungal adaptations to wood decay.</title>
        <authorList>
            <person name="Hage H."/>
            <person name="Miyauchi S."/>
            <person name="Viragh M."/>
            <person name="Drula E."/>
            <person name="Min B."/>
            <person name="Chaduli D."/>
            <person name="Navarro D."/>
            <person name="Favel A."/>
            <person name="Norest M."/>
            <person name="Lesage-Meessen L."/>
            <person name="Balint B."/>
            <person name="Merenyi Z."/>
            <person name="de Eugenio L."/>
            <person name="Morin E."/>
            <person name="Martinez A.T."/>
            <person name="Baldrian P."/>
            <person name="Stursova M."/>
            <person name="Martinez M.J."/>
            <person name="Novotny C."/>
            <person name="Magnuson J.K."/>
            <person name="Spatafora J.W."/>
            <person name="Maurice S."/>
            <person name="Pangilinan J."/>
            <person name="Andreopoulos W."/>
            <person name="LaButti K."/>
            <person name="Hundley H."/>
            <person name="Na H."/>
            <person name="Kuo A."/>
            <person name="Barry K."/>
            <person name="Lipzen A."/>
            <person name="Henrissat B."/>
            <person name="Riley R."/>
            <person name="Ahrendt S."/>
            <person name="Nagy L.G."/>
            <person name="Grigoriev I.V."/>
            <person name="Martin F."/>
            <person name="Rosso M.N."/>
        </authorList>
    </citation>
    <scope>NUCLEOTIDE SEQUENCE</scope>
    <source>
        <strain evidence="1">CBS 384.51</strain>
    </source>
</reference>
<dbReference type="Proteomes" id="UP001055072">
    <property type="component" value="Unassembled WGS sequence"/>
</dbReference>
<comment type="caution">
    <text evidence="1">The sequence shown here is derived from an EMBL/GenBank/DDBJ whole genome shotgun (WGS) entry which is preliminary data.</text>
</comment>
<dbReference type="EMBL" id="MU274981">
    <property type="protein sequence ID" value="KAI0083211.1"/>
    <property type="molecule type" value="Genomic_DNA"/>
</dbReference>
<feature type="non-terminal residue" evidence="1">
    <location>
        <position position="415"/>
    </location>
</feature>
<protein>
    <submittedName>
        <fullName evidence="1">Uncharacterized protein</fullName>
    </submittedName>
</protein>
<gene>
    <name evidence="1" type="ORF">BDY19DRAFT_900609</name>
</gene>
<accession>A0ACB8TMF7</accession>
<sequence>MRKGEAWLNTFSPTLTYLLRCNSDVTSLSSGTAIKSVIAYVTDYITKSPLKTHVIFDAVKTIFARNMEEPLKDDEKQKKGRSVITKIVNALTAKSEIGSPMASMYLLNHPDHYTSHVFQRFYWKPYVNEVRFVGISPVLDYVYRPRKYENICLYDWIRTFNKSKFNNIKKSNTQYAEKKEWAVEYIIQHNEQGSDSSSSLLPSSNIHQSNDNQSSKKININKIQTYEHQLTNSDYYRYDDFLPDHPQYNTHKVHIVPESKAKVPDFIGTPLPRCDRGNREEYCMTMLTFFCPWRKGRDLKSSEETWNKKFENYEFSSQHCDVMKYFNLRYECNDARDDFASQRRSQYYNENGWPTKLDTQTTEWLDKHDNSEGYTEFSNFNTENDEGGNYSISALSNLKRMIETEELIQYNGLLN</sequence>
<keyword evidence="2" id="KW-1185">Reference proteome</keyword>